<dbReference type="PANTHER" id="PTHR30588">
    <property type="entry name" value="BRANCHED-CHAIN AMINO ACID TRANSPORT SYSTEM 2 CARRIER PROTEIN"/>
    <property type="match status" value="1"/>
</dbReference>
<dbReference type="PATRIC" id="fig|1121865.3.peg.2235"/>
<dbReference type="GO" id="GO:0005886">
    <property type="term" value="C:plasma membrane"/>
    <property type="evidence" value="ECO:0007669"/>
    <property type="project" value="UniProtKB-SubCell"/>
</dbReference>
<feature type="transmembrane region" description="Helical" evidence="9">
    <location>
        <begin position="343"/>
        <end position="363"/>
    </location>
</feature>
<accession>S0JYW3</accession>
<evidence type="ECO:0000256" key="5">
    <source>
        <dbReference type="ARBA" id="ARBA00022692"/>
    </source>
</evidence>
<keyword evidence="5 9" id="KW-0812">Transmembrane</keyword>
<feature type="transmembrane region" description="Helical" evidence="9">
    <location>
        <begin position="238"/>
        <end position="256"/>
    </location>
</feature>
<evidence type="ECO:0000313" key="11">
    <source>
        <dbReference type="Proteomes" id="UP000014113"/>
    </source>
</evidence>
<keyword evidence="8 9" id="KW-0472">Membrane</keyword>
<feature type="transmembrane region" description="Helical" evidence="9">
    <location>
        <begin position="79"/>
        <end position="101"/>
    </location>
</feature>
<evidence type="ECO:0000313" key="10">
    <source>
        <dbReference type="EMBL" id="EOW83711.1"/>
    </source>
</evidence>
<dbReference type="OrthoDB" id="9783920at2"/>
<dbReference type="NCBIfam" id="TIGR00796">
    <property type="entry name" value="livcs"/>
    <property type="match status" value="1"/>
</dbReference>
<dbReference type="GO" id="GO:0015190">
    <property type="term" value="F:L-leucine transmembrane transporter activity"/>
    <property type="evidence" value="ECO:0007669"/>
    <property type="project" value="TreeGrafter"/>
</dbReference>
<dbReference type="GO" id="GO:0005304">
    <property type="term" value="F:L-valine transmembrane transporter activity"/>
    <property type="evidence" value="ECO:0007669"/>
    <property type="project" value="TreeGrafter"/>
</dbReference>
<sequence length="443" mass="47882">MQKNQLSFKETFFIGLMIFSLFFGAGNLIFPAELGQEAGQNVWQAMAGFLITGIGLPTLGLVSIAFVSKKGQTEDIATAVHPVFASILTCMTYLAIGPFFAGPRTGLVSYEIAVVPFLPAENQRLFLFLFTLVFFGVVYYLALYPNQFVNRFGKLITPFLLTILGVFIITNLLFPIDHLQAPQAKYAHLPFATGVKAGYLTMDTIVSIIFATIIINATKNMGIHSQKETRKIILKSGLVAATCLGLIYLGIAYIGASSASLGQTGGAAILSGIAHHYFGPFGNVLFGVVVLLACLPTGAGLLSSCSWYFNRMFPNISYQRFLLIFTIFSAAVANVGLDQLIKISIPVLNFVYPIIIVLILFGFLNHLVPLKQGNYVGAVIFTAFISLNDALQAVNANWQYFDGSSLPLASLGFGWLVPAIIGTLLGGGAGFVLQKIVRKLKLV</sequence>
<comment type="function">
    <text evidence="9">Component of the transport system for branched-chain amino acids.</text>
</comment>
<name>S0JYW3_9ENTE</name>
<organism evidence="10 11">
    <name type="scientific">Enterococcus columbae DSM 7374 = ATCC 51263</name>
    <dbReference type="NCBI Taxonomy" id="1121865"/>
    <lineage>
        <taxon>Bacteria</taxon>
        <taxon>Bacillati</taxon>
        <taxon>Bacillota</taxon>
        <taxon>Bacilli</taxon>
        <taxon>Lactobacillales</taxon>
        <taxon>Enterococcaceae</taxon>
        <taxon>Enterococcus</taxon>
    </lineage>
</organism>
<dbReference type="InterPro" id="IPR004685">
    <property type="entry name" value="Brnchd-chn_aa_trnsp_Livcs"/>
</dbReference>
<evidence type="ECO:0000256" key="1">
    <source>
        <dbReference type="ARBA" id="ARBA00004651"/>
    </source>
</evidence>
<feature type="transmembrane region" description="Helical" evidence="9">
    <location>
        <begin position="12"/>
        <end position="30"/>
    </location>
</feature>
<gene>
    <name evidence="10" type="ORF">I568_01512</name>
</gene>
<evidence type="ECO:0000256" key="9">
    <source>
        <dbReference type="RuleBase" id="RU362122"/>
    </source>
</evidence>
<reference evidence="10 11" key="1">
    <citation type="submission" date="2013-03" db="EMBL/GenBank/DDBJ databases">
        <title>The Genome Sequence of Enterococcus columbae ATCC_51263 (PacBio/Illumina hybrid assembly).</title>
        <authorList>
            <consortium name="The Broad Institute Genomics Platform"/>
            <consortium name="The Broad Institute Genome Sequencing Center for Infectious Disease"/>
            <person name="Earl A."/>
            <person name="Russ C."/>
            <person name="Gilmore M."/>
            <person name="Surin D."/>
            <person name="Walker B."/>
            <person name="Young S."/>
            <person name="Zeng Q."/>
            <person name="Gargeya S."/>
            <person name="Fitzgerald M."/>
            <person name="Haas B."/>
            <person name="Abouelleil A."/>
            <person name="Allen A.W."/>
            <person name="Alvarado L."/>
            <person name="Arachchi H.M."/>
            <person name="Berlin A.M."/>
            <person name="Chapman S.B."/>
            <person name="Gainer-Dewar J."/>
            <person name="Goldberg J."/>
            <person name="Griggs A."/>
            <person name="Gujja S."/>
            <person name="Hansen M."/>
            <person name="Howarth C."/>
            <person name="Imamovic A."/>
            <person name="Ireland A."/>
            <person name="Larimer J."/>
            <person name="McCowan C."/>
            <person name="Murphy C."/>
            <person name="Pearson M."/>
            <person name="Poon T.W."/>
            <person name="Priest M."/>
            <person name="Roberts A."/>
            <person name="Saif S."/>
            <person name="Shea T."/>
            <person name="Sisk P."/>
            <person name="Sykes S."/>
            <person name="Wortman J."/>
            <person name="Nusbaum C."/>
            <person name="Birren B."/>
        </authorList>
    </citation>
    <scope>NUCLEOTIDE SEQUENCE [LARGE SCALE GENOMIC DNA]</scope>
    <source>
        <strain evidence="10 11">ATCC 51263</strain>
    </source>
</reference>
<feature type="transmembrane region" description="Helical" evidence="9">
    <location>
        <begin position="284"/>
        <end position="309"/>
    </location>
</feature>
<dbReference type="eggNOG" id="COG1114">
    <property type="taxonomic scope" value="Bacteria"/>
</dbReference>
<protein>
    <recommendedName>
        <fullName evidence="9">Branched-chain amino acid transport system carrier protein</fullName>
    </recommendedName>
</protein>
<comment type="caution">
    <text evidence="10">The sequence shown here is derived from an EMBL/GenBank/DDBJ whole genome shotgun (WGS) entry which is preliminary data.</text>
</comment>
<evidence type="ECO:0000256" key="7">
    <source>
        <dbReference type="ARBA" id="ARBA00022989"/>
    </source>
</evidence>
<dbReference type="GO" id="GO:0015820">
    <property type="term" value="P:L-leucine transport"/>
    <property type="evidence" value="ECO:0007669"/>
    <property type="project" value="TreeGrafter"/>
</dbReference>
<keyword evidence="7 9" id="KW-1133">Transmembrane helix</keyword>
<evidence type="ECO:0000256" key="4">
    <source>
        <dbReference type="ARBA" id="ARBA00022475"/>
    </source>
</evidence>
<keyword evidence="3 9" id="KW-0813">Transport</keyword>
<feature type="transmembrane region" description="Helical" evidence="9">
    <location>
        <begin position="125"/>
        <end position="143"/>
    </location>
</feature>
<dbReference type="EMBL" id="ASWJ01000007">
    <property type="protein sequence ID" value="EOW83711.1"/>
    <property type="molecule type" value="Genomic_DNA"/>
</dbReference>
<feature type="transmembrane region" description="Helical" evidence="9">
    <location>
        <begin position="42"/>
        <end position="67"/>
    </location>
</feature>
<keyword evidence="6 9" id="KW-0029">Amino-acid transport</keyword>
<dbReference type="AlphaFoldDB" id="S0JYW3"/>
<evidence type="ECO:0000256" key="2">
    <source>
        <dbReference type="ARBA" id="ARBA00008540"/>
    </source>
</evidence>
<dbReference type="PANTHER" id="PTHR30588:SF0">
    <property type="entry name" value="BRANCHED-CHAIN AMINO ACID PERMEASE BRNQ"/>
    <property type="match status" value="1"/>
</dbReference>
<comment type="subcellular location">
    <subcellularLocation>
        <location evidence="1 9">Cell membrane</location>
        <topology evidence="1 9">Multi-pass membrane protein</topology>
    </subcellularLocation>
</comment>
<dbReference type="Pfam" id="PF05525">
    <property type="entry name" value="Branch_AA_trans"/>
    <property type="match status" value="1"/>
</dbReference>
<feature type="transmembrane region" description="Helical" evidence="9">
    <location>
        <begin position="413"/>
        <end position="433"/>
    </location>
</feature>
<comment type="similarity">
    <text evidence="2 9">Belongs to the branched chain amino acid transporter family.</text>
</comment>
<dbReference type="GO" id="GO:0015188">
    <property type="term" value="F:L-isoleucine transmembrane transporter activity"/>
    <property type="evidence" value="ECO:0007669"/>
    <property type="project" value="TreeGrafter"/>
</dbReference>
<dbReference type="GO" id="GO:0015818">
    <property type="term" value="P:isoleucine transport"/>
    <property type="evidence" value="ECO:0007669"/>
    <property type="project" value="TreeGrafter"/>
</dbReference>
<feature type="transmembrane region" description="Helical" evidence="9">
    <location>
        <begin position="155"/>
        <end position="176"/>
    </location>
</feature>
<evidence type="ECO:0000256" key="3">
    <source>
        <dbReference type="ARBA" id="ARBA00022448"/>
    </source>
</evidence>
<keyword evidence="11" id="KW-1185">Reference proteome</keyword>
<feature type="transmembrane region" description="Helical" evidence="9">
    <location>
        <begin position="196"/>
        <end position="217"/>
    </location>
</feature>
<feature type="transmembrane region" description="Helical" evidence="9">
    <location>
        <begin position="321"/>
        <end position="337"/>
    </location>
</feature>
<dbReference type="RefSeq" id="WP_016184383.1">
    <property type="nucleotide sequence ID" value="NZ_JXKI01000040.1"/>
</dbReference>
<feature type="transmembrane region" description="Helical" evidence="9">
    <location>
        <begin position="375"/>
        <end position="393"/>
    </location>
</feature>
<evidence type="ECO:0000256" key="8">
    <source>
        <dbReference type="ARBA" id="ARBA00023136"/>
    </source>
</evidence>
<proteinExistence type="inferred from homology"/>
<dbReference type="Proteomes" id="UP000014113">
    <property type="component" value="Unassembled WGS sequence"/>
</dbReference>
<keyword evidence="4" id="KW-1003">Cell membrane</keyword>
<evidence type="ECO:0000256" key="6">
    <source>
        <dbReference type="ARBA" id="ARBA00022970"/>
    </source>
</evidence>